<feature type="region of interest" description="Disordered" evidence="3">
    <location>
        <begin position="1"/>
        <end position="42"/>
    </location>
</feature>
<dbReference type="PROSITE" id="PS51939">
    <property type="entry name" value="XRRM"/>
    <property type="match status" value="1"/>
</dbReference>
<name>A0A4Y9XTN7_9AGAM</name>
<reference evidence="5 6" key="1">
    <citation type="submission" date="2019-02" db="EMBL/GenBank/DDBJ databases">
        <title>Genome sequencing of the rare red list fungi Dentipellis fragilis.</title>
        <authorList>
            <person name="Buettner E."/>
            <person name="Kellner H."/>
        </authorList>
    </citation>
    <scope>NUCLEOTIDE SEQUENCE [LARGE SCALE GENOMIC DNA]</scope>
    <source>
        <strain evidence="5 6">DSM 105465</strain>
    </source>
</reference>
<dbReference type="EMBL" id="SEOQ01001293">
    <property type="protein sequence ID" value="TFY52511.1"/>
    <property type="molecule type" value="Genomic_DNA"/>
</dbReference>
<evidence type="ECO:0000256" key="1">
    <source>
        <dbReference type="ARBA" id="ARBA00022884"/>
    </source>
</evidence>
<evidence type="ECO:0000256" key="3">
    <source>
        <dbReference type="SAM" id="MobiDB-lite"/>
    </source>
</evidence>
<dbReference type="InterPro" id="IPR045537">
    <property type="entry name" value="Lar7_xRRM"/>
</dbReference>
<evidence type="ECO:0000313" key="6">
    <source>
        <dbReference type="Proteomes" id="UP000298327"/>
    </source>
</evidence>
<protein>
    <recommendedName>
        <fullName evidence="4">XRRM domain-containing protein</fullName>
    </recommendedName>
</protein>
<dbReference type="GO" id="GO:1990904">
    <property type="term" value="C:ribonucleoprotein complex"/>
    <property type="evidence" value="ECO:0007669"/>
    <property type="project" value="UniProtKB-UniRule"/>
</dbReference>
<evidence type="ECO:0000259" key="4">
    <source>
        <dbReference type="PROSITE" id="PS51939"/>
    </source>
</evidence>
<feature type="region of interest" description="Disordered" evidence="3">
    <location>
        <begin position="290"/>
        <end position="335"/>
    </location>
</feature>
<dbReference type="GO" id="GO:1904868">
    <property type="term" value="P:telomerase catalytic core complex assembly"/>
    <property type="evidence" value="ECO:0007669"/>
    <property type="project" value="InterPro"/>
</dbReference>
<comment type="caution">
    <text evidence="5">The sequence shown here is derived from an EMBL/GenBank/DDBJ whole genome shotgun (WGS) entry which is preliminary data.</text>
</comment>
<dbReference type="OrthoDB" id="439993at2759"/>
<keyword evidence="6" id="KW-1185">Reference proteome</keyword>
<dbReference type="InterPro" id="IPR014886">
    <property type="entry name" value="La_xRRM"/>
</dbReference>
<organism evidence="5 6">
    <name type="scientific">Dentipellis fragilis</name>
    <dbReference type="NCBI Taxonomy" id="205917"/>
    <lineage>
        <taxon>Eukaryota</taxon>
        <taxon>Fungi</taxon>
        <taxon>Dikarya</taxon>
        <taxon>Basidiomycota</taxon>
        <taxon>Agaricomycotina</taxon>
        <taxon>Agaricomycetes</taxon>
        <taxon>Russulales</taxon>
        <taxon>Hericiaceae</taxon>
        <taxon>Dentipellis</taxon>
    </lineage>
</organism>
<dbReference type="STRING" id="205917.A0A4Y9XTN7"/>
<proteinExistence type="predicted"/>
<sequence>MFVPRSVNKSKKPPKVTERNVPPSFVAHPAPPSDVKGKGRQDANDEEAALLLSLALSDYALWTTPSLRDPNRDGFISLSHLLQTTPYLTSLTNEVALVKALRTHFPDVFETRMIVVTAARPGWNPGGYEIRRKDWEAVVDRFSSFDRKHWQLQTIYIENIPITYRTTAGVLRVLQELLSNNSSSPDSPRIQVQHIVFPPHYQDPPDAIPKCKGFALVTLSDPVVAARLAREWPWERSAGTRLPDDNMTTHAHAFRAGFRTLPKAQWDALQDEYIAYRDSLVAKMKAATAPAPQASSARPQRPSASDSQPQSVSQSDTAAPTTNISPDAPYPPNRVLHARNIHPQTNKTTLRALFSAGLPDSAIDYVDFTKGLDMCYLRLSDPQHADAILSSFSTTPQAQAQPLDTAGSAPAPGVKPIALELLQGRQEAAYWEKIPEKVRREAVMKALGGSAGDAGQKRKRRRGA</sequence>
<evidence type="ECO:0000313" key="5">
    <source>
        <dbReference type="EMBL" id="TFY52511.1"/>
    </source>
</evidence>
<gene>
    <name evidence="5" type="ORF">EVG20_g10519</name>
</gene>
<dbReference type="SUPFAM" id="SSF54928">
    <property type="entry name" value="RNA-binding domain, RBD"/>
    <property type="match status" value="1"/>
</dbReference>
<keyword evidence="1 2" id="KW-0694">RNA-binding</keyword>
<dbReference type="Pfam" id="PF19977">
    <property type="entry name" value="xRRM"/>
    <property type="match status" value="1"/>
</dbReference>
<dbReference type="InterPro" id="IPR035979">
    <property type="entry name" value="RBD_domain_sf"/>
</dbReference>
<dbReference type="Gene3D" id="3.30.70.330">
    <property type="match status" value="1"/>
</dbReference>
<evidence type="ECO:0000256" key="2">
    <source>
        <dbReference type="PROSITE-ProRule" id="PRU01288"/>
    </source>
</evidence>
<dbReference type="GO" id="GO:0070034">
    <property type="term" value="F:telomerase RNA binding"/>
    <property type="evidence" value="ECO:0007669"/>
    <property type="project" value="InterPro"/>
</dbReference>
<dbReference type="InterPro" id="IPR012677">
    <property type="entry name" value="Nucleotide-bd_a/b_plait_sf"/>
</dbReference>
<dbReference type="Proteomes" id="UP000298327">
    <property type="component" value="Unassembled WGS sequence"/>
</dbReference>
<feature type="domain" description="XRRM" evidence="4">
    <location>
        <begin position="329"/>
        <end position="464"/>
    </location>
</feature>
<feature type="compositionally biased region" description="Low complexity" evidence="3">
    <location>
        <begin position="290"/>
        <end position="316"/>
    </location>
</feature>
<accession>A0A4Y9XTN7</accession>
<dbReference type="AlphaFoldDB" id="A0A4Y9XTN7"/>